<keyword evidence="3" id="KW-1185">Reference proteome</keyword>
<gene>
    <name evidence="2" type="ORF">M9Y10_020173</name>
</gene>
<feature type="domain" description="DDE-1" evidence="1">
    <location>
        <begin position="112"/>
        <end position="208"/>
    </location>
</feature>
<sequence length="225" mass="25968">MFHAYNMVDRITRDFHCSPQFIVDFKDRQIFTSRQAHPKKRPDKELTENDINLFIGTIKSIISEANAENEPVVNAYETGWSILPAVHRTWAIKNSKNIIIKAHDDEHFYISAMASITANLEKLPLFIIAKGQDEDDLEEQLGDDIEPNIGVVSKKAYMSTECFIEYLKFLRKQYPEDKKIHLIIDSYSSHKAKKAQAIAAELNISLTCFLISCKRYNNYYIISSK</sequence>
<evidence type="ECO:0000259" key="1">
    <source>
        <dbReference type="Pfam" id="PF03184"/>
    </source>
</evidence>
<accession>A0ABR2HHP8</accession>
<dbReference type="InterPro" id="IPR004875">
    <property type="entry name" value="DDE_SF_endonuclease_dom"/>
</dbReference>
<dbReference type="Proteomes" id="UP001470230">
    <property type="component" value="Unassembled WGS sequence"/>
</dbReference>
<organism evidence="2 3">
    <name type="scientific">Tritrichomonas musculus</name>
    <dbReference type="NCBI Taxonomy" id="1915356"/>
    <lineage>
        <taxon>Eukaryota</taxon>
        <taxon>Metamonada</taxon>
        <taxon>Parabasalia</taxon>
        <taxon>Tritrichomonadida</taxon>
        <taxon>Tritrichomonadidae</taxon>
        <taxon>Tritrichomonas</taxon>
    </lineage>
</organism>
<evidence type="ECO:0000313" key="2">
    <source>
        <dbReference type="EMBL" id="KAK8846167.1"/>
    </source>
</evidence>
<evidence type="ECO:0000313" key="3">
    <source>
        <dbReference type="Proteomes" id="UP001470230"/>
    </source>
</evidence>
<reference evidence="2 3" key="1">
    <citation type="submission" date="2024-04" db="EMBL/GenBank/DDBJ databases">
        <title>Tritrichomonas musculus Genome.</title>
        <authorList>
            <person name="Alves-Ferreira E."/>
            <person name="Grigg M."/>
            <person name="Lorenzi H."/>
            <person name="Galac M."/>
        </authorList>
    </citation>
    <scope>NUCLEOTIDE SEQUENCE [LARGE SCALE GENOMIC DNA]</scope>
    <source>
        <strain evidence="2 3">EAF2021</strain>
    </source>
</reference>
<proteinExistence type="predicted"/>
<dbReference type="EMBL" id="JAPFFF010000029">
    <property type="protein sequence ID" value="KAK8846167.1"/>
    <property type="molecule type" value="Genomic_DNA"/>
</dbReference>
<protein>
    <recommendedName>
        <fullName evidence="1">DDE-1 domain-containing protein</fullName>
    </recommendedName>
</protein>
<comment type="caution">
    <text evidence="2">The sequence shown here is derived from an EMBL/GenBank/DDBJ whole genome shotgun (WGS) entry which is preliminary data.</text>
</comment>
<name>A0ABR2HHP8_9EUKA</name>
<dbReference type="Pfam" id="PF03184">
    <property type="entry name" value="DDE_1"/>
    <property type="match status" value="1"/>
</dbReference>